<keyword evidence="1" id="KW-0732">Signal</keyword>
<dbReference type="AlphaFoldDB" id="A0A532UXU5"/>
<dbReference type="Gene3D" id="2.60.40.4070">
    <property type="match status" value="1"/>
</dbReference>
<feature type="chain" id="PRO_5022109712" description="Secretion system C-terminal sorting domain-containing protein" evidence="1">
    <location>
        <begin position="20"/>
        <end position="481"/>
    </location>
</feature>
<dbReference type="NCBIfam" id="TIGR04183">
    <property type="entry name" value="Por_Secre_tail"/>
    <property type="match status" value="1"/>
</dbReference>
<name>A0A532UXU5_UNCL8</name>
<sequence length="481" mass="52695">MRTLSLLLILFIILTTVNAQPPTLWTQTYGEYEDDRGYSVQQTNDGGFIIAGESDSYSSGWFHYDVYLIKTDESGNELWNQTFGGDRDDCGYSVQQTSDDGYIIVGYNGYTGAWDPDVYLIKTDSSGYEEWNQTFGGAFDDRGYSVQETSDGGYIVVGFTDVGDYDVYLIKIDASGVEQWNRPIGGSDDDRGYSVQQTSDSGYIIAGYTMSYGAGEKDVYLVKTDASGSQQWSQVFGGSDDDYGKSVQQASDGGYIIAGYTSSYGAGGSDVYLVKTDEFGIEQWSQTFGGLDSDMGHSVRQTSDGGYIIAGSTYSFGAAYMNIYLIKTDYSGNQQWSQALGGQFNDYGECVQQTSNGGYIIAGRTESYGAGGTDVWLIHLDSETGVNQLDEPQPLTYYLLPAYPNPFNPSTVISFELQVASFVELTIYDISGSKITSVVNGWRDAGMHEVTFNGSNLASGVYIYRLKEEEFVASGKMVLMK</sequence>
<gene>
    <name evidence="3" type="ORF">CEE37_10815</name>
</gene>
<dbReference type="Proteomes" id="UP000319619">
    <property type="component" value="Unassembled WGS sequence"/>
</dbReference>
<proteinExistence type="predicted"/>
<organism evidence="3 4">
    <name type="scientific">candidate division LCP-89 bacterium B3_LCP</name>
    <dbReference type="NCBI Taxonomy" id="2012998"/>
    <lineage>
        <taxon>Bacteria</taxon>
        <taxon>Pseudomonadati</taxon>
        <taxon>Bacteria division LCP-89</taxon>
    </lineage>
</organism>
<evidence type="ECO:0000256" key="1">
    <source>
        <dbReference type="SAM" id="SignalP"/>
    </source>
</evidence>
<feature type="signal peptide" evidence="1">
    <location>
        <begin position="1"/>
        <end position="19"/>
    </location>
</feature>
<dbReference type="Pfam" id="PF18962">
    <property type="entry name" value="Por_Secre_tail"/>
    <property type="match status" value="1"/>
</dbReference>
<accession>A0A532UXU5</accession>
<protein>
    <recommendedName>
        <fullName evidence="2">Secretion system C-terminal sorting domain-containing protein</fullName>
    </recommendedName>
</protein>
<feature type="domain" description="Secretion system C-terminal sorting" evidence="2">
    <location>
        <begin position="403"/>
        <end position="476"/>
    </location>
</feature>
<evidence type="ECO:0000313" key="4">
    <source>
        <dbReference type="Proteomes" id="UP000319619"/>
    </source>
</evidence>
<dbReference type="PANTHER" id="PTHR42754:SF1">
    <property type="entry name" value="LIPOPROTEIN"/>
    <property type="match status" value="1"/>
</dbReference>
<evidence type="ECO:0000313" key="3">
    <source>
        <dbReference type="EMBL" id="TKJ39761.1"/>
    </source>
</evidence>
<evidence type="ECO:0000259" key="2">
    <source>
        <dbReference type="Pfam" id="PF18962"/>
    </source>
</evidence>
<dbReference type="SUPFAM" id="SSF50998">
    <property type="entry name" value="Quinoprotein alcohol dehydrogenase-like"/>
    <property type="match status" value="1"/>
</dbReference>
<dbReference type="InterPro" id="IPR026444">
    <property type="entry name" value="Secre_tail"/>
</dbReference>
<dbReference type="InterPro" id="IPR011047">
    <property type="entry name" value="Quinoprotein_ADH-like_sf"/>
</dbReference>
<comment type="caution">
    <text evidence="3">The sequence shown here is derived from an EMBL/GenBank/DDBJ whole genome shotgun (WGS) entry which is preliminary data.</text>
</comment>
<dbReference type="PANTHER" id="PTHR42754">
    <property type="entry name" value="ENDOGLUCANASE"/>
    <property type="match status" value="1"/>
</dbReference>
<reference evidence="3 4" key="1">
    <citation type="submission" date="2017-06" db="EMBL/GenBank/DDBJ databases">
        <title>Novel microbial phyla capable of carbon fixation and sulfur reduction in deep-sea sediments.</title>
        <authorList>
            <person name="Huang J."/>
            <person name="Baker B."/>
            <person name="Wang Y."/>
        </authorList>
    </citation>
    <scope>NUCLEOTIDE SEQUENCE [LARGE SCALE GENOMIC DNA]</scope>
    <source>
        <strain evidence="3">B3_LCP</strain>
    </source>
</reference>
<dbReference type="EMBL" id="NJBN01000007">
    <property type="protein sequence ID" value="TKJ39761.1"/>
    <property type="molecule type" value="Genomic_DNA"/>
</dbReference>